<evidence type="ECO:0000313" key="6">
    <source>
        <dbReference type="EMBL" id="PWA12656.1"/>
    </source>
</evidence>
<dbReference type="InterPro" id="IPR046358">
    <property type="entry name" value="Flagellin_C"/>
</dbReference>
<dbReference type="GO" id="GO:0005198">
    <property type="term" value="F:structural molecule activity"/>
    <property type="evidence" value="ECO:0007669"/>
    <property type="project" value="InterPro"/>
</dbReference>
<evidence type="ECO:0000259" key="4">
    <source>
        <dbReference type="Pfam" id="PF00669"/>
    </source>
</evidence>
<evidence type="ECO:0000313" key="7">
    <source>
        <dbReference type="Proteomes" id="UP000245998"/>
    </source>
</evidence>
<dbReference type="EMBL" id="QCZG01000007">
    <property type="protein sequence ID" value="PWA12656.1"/>
    <property type="molecule type" value="Genomic_DNA"/>
</dbReference>
<proteinExistence type="inferred from homology"/>
<comment type="similarity">
    <text evidence="2">Belongs to the bacterial flagellin family.</text>
</comment>
<dbReference type="AlphaFoldDB" id="A0A2U1K559"/>
<dbReference type="GO" id="GO:0071973">
    <property type="term" value="P:bacterial-type flagellum-dependent cell motility"/>
    <property type="evidence" value="ECO:0007669"/>
    <property type="project" value="InterPro"/>
</dbReference>
<dbReference type="InterPro" id="IPR001029">
    <property type="entry name" value="Flagellin_N"/>
</dbReference>
<dbReference type="GO" id="GO:0009424">
    <property type="term" value="C:bacterial-type flagellum hook"/>
    <property type="evidence" value="ECO:0007669"/>
    <property type="project" value="InterPro"/>
</dbReference>
<keyword evidence="6" id="KW-0969">Cilium</keyword>
<sequence>MRVTQSMLTANMLRNLSNSYSQLGKLQEQLYTQRKISRPSDDPVVAIKGMAYRTNLTEVEQYTRNLSEMYNWIDNSEAGLEQANAILGRVRELVGQAANDTNGSEDRLKIKAEISQLKEAYTEVANTKVAGKYIFNGTDISNPPVTINEDGTISPKWDENNKPDPFKIEVSKGSTIPASIDPNVVFGKEVFKTFDDLEQALKDEQNIDSFLERLDGHINNLLSERAELGARYNRVELIENRLGDQELIAKKIIKENEGADMEKVITDLKMQETIHRAALAVGTRVIQPSLLDFLR</sequence>
<reference evidence="6 7" key="1">
    <citation type="submission" date="2018-04" db="EMBL/GenBank/DDBJ databases">
        <title>Camelliibacillus theae gen. nov., sp. nov., isolated from Pu'er tea.</title>
        <authorList>
            <person name="Niu L."/>
        </authorList>
    </citation>
    <scope>NUCLEOTIDE SEQUENCE [LARGE SCALE GENOMIC DNA]</scope>
    <source>
        <strain evidence="6 7">T8</strain>
    </source>
</reference>
<dbReference type="PANTHER" id="PTHR42792:SF1">
    <property type="entry name" value="FLAGELLAR HOOK-ASSOCIATED PROTEIN 3"/>
    <property type="match status" value="1"/>
</dbReference>
<dbReference type="InterPro" id="IPR013384">
    <property type="entry name" value="Flagell_FlgL"/>
</dbReference>
<gene>
    <name evidence="6" type="ORF">DCC39_05235</name>
</gene>
<keyword evidence="3" id="KW-0975">Bacterial flagellum</keyword>
<dbReference type="SUPFAM" id="SSF64518">
    <property type="entry name" value="Phase 1 flagellin"/>
    <property type="match status" value="1"/>
</dbReference>
<dbReference type="Pfam" id="PF00669">
    <property type="entry name" value="Flagellin_N"/>
    <property type="match status" value="1"/>
</dbReference>
<evidence type="ECO:0000259" key="5">
    <source>
        <dbReference type="Pfam" id="PF00700"/>
    </source>
</evidence>
<protein>
    <submittedName>
        <fullName evidence="6">Flagellar hook-associated protein FlgL</fullName>
    </submittedName>
</protein>
<name>A0A2U1K559_9BACI</name>
<dbReference type="OrthoDB" id="9758307at2"/>
<dbReference type="Gene3D" id="1.20.1330.10">
    <property type="entry name" value="f41 fragment of flagellin, N-terminal domain"/>
    <property type="match status" value="1"/>
</dbReference>
<dbReference type="Pfam" id="PF00700">
    <property type="entry name" value="Flagellin_C"/>
    <property type="match status" value="1"/>
</dbReference>
<keyword evidence="6" id="KW-0282">Flagellum</keyword>
<feature type="domain" description="Flagellin N-terminal" evidence="4">
    <location>
        <begin position="5"/>
        <end position="138"/>
    </location>
</feature>
<evidence type="ECO:0000256" key="2">
    <source>
        <dbReference type="ARBA" id="ARBA00005709"/>
    </source>
</evidence>
<comment type="caution">
    <text evidence="6">The sequence shown here is derived from an EMBL/GenBank/DDBJ whole genome shotgun (WGS) entry which is preliminary data.</text>
</comment>
<accession>A0A2U1K559</accession>
<organism evidence="6 7">
    <name type="scientific">Pueribacillus theae</name>
    <dbReference type="NCBI Taxonomy" id="2171751"/>
    <lineage>
        <taxon>Bacteria</taxon>
        <taxon>Bacillati</taxon>
        <taxon>Bacillota</taxon>
        <taxon>Bacilli</taxon>
        <taxon>Bacillales</taxon>
        <taxon>Bacillaceae</taxon>
        <taxon>Pueribacillus</taxon>
    </lineage>
</organism>
<keyword evidence="6" id="KW-0966">Cell projection</keyword>
<evidence type="ECO:0000256" key="3">
    <source>
        <dbReference type="ARBA" id="ARBA00023143"/>
    </source>
</evidence>
<keyword evidence="7" id="KW-1185">Reference proteome</keyword>
<evidence type="ECO:0000256" key="1">
    <source>
        <dbReference type="ARBA" id="ARBA00004365"/>
    </source>
</evidence>
<dbReference type="InterPro" id="IPR001492">
    <property type="entry name" value="Flagellin"/>
</dbReference>
<comment type="subcellular location">
    <subcellularLocation>
        <location evidence="1">Bacterial flagellum</location>
    </subcellularLocation>
</comment>
<dbReference type="PANTHER" id="PTHR42792">
    <property type="entry name" value="FLAGELLIN"/>
    <property type="match status" value="1"/>
</dbReference>
<dbReference type="NCBIfam" id="TIGR02550">
    <property type="entry name" value="flagell_flgL"/>
    <property type="match status" value="1"/>
</dbReference>
<dbReference type="RefSeq" id="WP_116553859.1">
    <property type="nucleotide sequence ID" value="NZ_QCZG01000007.1"/>
</dbReference>
<dbReference type="Proteomes" id="UP000245998">
    <property type="component" value="Unassembled WGS sequence"/>
</dbReference>
<feature type="domain" description="Flagellin C-terminal" evidence="5">
    <location>
        <begin position="212"/>
        <end position="294"/>
    </location>
</feature>